<dbReference type="PANTHER" id="PTHR43464">
    <property type="entry name" value="METHYLTRANSFERASE"/>
    <property type="match status" value="1"/>
</dbReference>
<proteinExistence type="predicted"/>
<feature type="transmembrane region" description="Helical" evidence="1">
    <location>
        <begin position="198"/>
        <end position="215"/>
    </location>
</feature>
<evidence type="ECO:0000313" key="3">
    <source>
        <dbReference type="Proteomes" id="UP000334923"/>
    </source>
</evidence>
<dbReference type="InterPro" id="IPR029063">
    <property type="entry name" value="SAM-dependent_MTases_sf"/>
</dbReference>
<keyword evidence="3" id="KW-1185">Reference proteome</keyword>
<dbReference type="GO" id="GO:0032259">
    <property type="term" value="P:methylation"/>
    <property type="evidence" value="ECO:0007669"/>
    <property type="project" value="UniProtKB-KW"/>
</dbReference>
<dbReference type="SUPFAM" id="SSF53335">
    <property type="entry name" value="S-adenosyl-L-methionine-dependent methyltransferases"/>
    <property type="match status" value="1"/>
</dbReference>
<keyword evidence="2" id="KW-0489">Methyltransferase</keyword>
<dbReference type="PANTHER" id="PTHR43464:SF83">
    <property type="entry name" value="MALONYL-[ACYL-CARRIER PROTEIN] O-METHYLTRANSFERASE"/>
    <property type="match status" value="1"/>
</dbReference>
<evidence type="ECO:0000256" key="1">
    <source>
        <dbReference type="SAM" id="Phobius"/>
    </source>
</evidence>
<keyword evidence="2" id="KW-0808">Transferase</keyword>
<dbReference type="EMBL" id="CABFVA020000065">
    <property type="protein sequence ID" value="VVM06377.1"/>
    <property type="molecule type" value="Genomic_DNA"/>
</dbReference>
<evidence type="ECO:0000313" key="2">
    <source>
        <dbReference type="EMBL" id="VVM06377.1"/>
    </source>
</evidence>
<accession>A0A5E6MJY9</accession>
<dbReference type="AlphaFoldDB" id="A0A5E6MJY9"/>
<keyword evidence="1" id="KW-0472">Membrane</keyword>
<reference evidence="2 3" key="1">
    <citation type="submission" date="2019-09" db="EMBL/GenBank/DDBJ databases">
        <authorList>
            <person name="Cremers G."/>
        </authorList>
    </citation>
    <scope>NUCLEOTIDE SEQUENCE [LARGE SCALE GENOMIC DNA]</scope>
    <source>
        <strain evidence="2">4A</strain>
    </source>
</reference>
<dbReference type="Pfam" id="PF13489">
    <property type="entry name" value="Methyltransf_23"/>
    <property type="match status" value="1"/>
</dbReference>
<keyword evidence="1" id="KW-1133">Transmembrane helix</keyword>
<sequence length="255" mass="29011">MDRPGDQQQTRPLAPRARPEIHRKVRKLLRRLALPSGARVLDLPLGPGAMAEQLQRDGLAVWGADLDLAQSDGLHPSIRRERVDLNGILPFPDQFFDLVVSLEGIEHLENPFQFLREVGRVCRPGGYLLLSTPNICNLEERLNFLVRGAFYRYISARAFAEQGSGFDHQNLMTWVEIRQLLDWNGFSLLGLFRDKIKWRQLLFLGPLGLLLWGFGRLQSRARREKYCWRETESAPVLFGGSTLIVLARKGVGRSG</sequence>
<protein>
    <submittedName>
        <fullName evidence="2">Putative S-adenosylmethionine-dependent methyltransferase/MSMEI_2290</fullName>
        <ecNumber evidence="2">2.1.1.-</ecNumber>
    </submittedName>
</protein>
<dbReference type="Gene3D" id="3.40.50.150">
    <property type="entry name" value="Vaccinia Virus protein VP39"/>
    <property type="match status" value="1"/>
</dbReference>
<gene>
    <name evidence="2" type="ORF">MAMT_01166</name>
</gene>
<dbReference type="CDD" id="cd02440">
    <property type="entry name" value="AdoMet_MTases"/>
    <property type="match status" value="1"/>
</dbReference>
<organism evidence="2 3">
    <name type="scientific">Methylacidimicrobium tartarophylax</name>
    <dbReference type="NCBI Taxonomy" id="1041768"/>
    <lineage>
        <taxon>Bacteria</taxon>
        <taxon>Pseudomonadati</taxon>
        <taxon>Verrucomicrobiota</taxon>
        <taxon>Methylacidimicrobium</taxon>
    </lineage>
</organism>
<dbReference type="Proteomes" id="UP000334923">
    <property type="component" value="Unassembled WGS sequence"/>
</dbReference>
<keyword evidence="1" id="KW-0812">Transmembrane</keyword>
<dbReference type="EC" id="2.1.1.-" evidence="2"/>
<dbReference type="GO" id="GO:0008168">
    <property type="term" value="F:methyltransferase activity"/>
    <property type="evidence" value="ECO:0007669"/>
    <property type="project" value="UniProtKB-KW"/>
</dbReference>
<name>A0A5E6MJY9_9BACT</name>